<dbReference type="EMBL" id="JAERSE020000006">
    <property type="protein sequence ID" value="MCA6069475.1"/>
    <property type="molecule type" value="Genomic_DNA"/>
</dbReference>
<evidence type="ECO:0000313" key="1">
    <source>
        <dbReference type="EMBL" id="MCA6069475.1"/>
    </source>
</evidence>
<dbReference type="Proteomes" id="UP000618240">
    <property type="component" value="Unassembled WGS sequence"/>
</dbReference>
<dbReference type="RefSeq" id="WP_225690731.1">
    <property type="nucleotide sequence ID" value="NZ_JAERSE020000006.1"/>
</dbReference>
<comment type="caution">
    <text evidence="1">The sequence shown here is derived from an EMBL/GenBank/DDBJ whole genome shotgun (WGS) entry which is preliminary data.</text>
</comment>
<accession>A0ABS8A6S6</accession>
<sequence>MKNHIKIQNPCPENWENMQDSAEGKFCKKCSKCVVDFTDKTDKQVQDIFKTANGKEICGRISARSLSIAAAGIILITNLTFVQAQTNNNSRLATEQKAINNTNISGKLIFKRTKKAIANAEVFFIHKSKYFKTITDEEGNFSLEIPNDLLERKNVLYFDFEKLNNETRKNPDRKSSNPMNGDIYENTSIIFTKNEKINKNVFQIDSQLSYIGGVSFLSESPPDYYYFNGKSISERKFEKLKKENPNYQYFFFTNKEAEVIAQKSYLETVQLLFSN</sequence>
<evidence type="ECO:0000313" key="2">
    <source>
        <dbReference type="Proteomes" id="UP000618240"/>
    </source>
</evidence>
<protein>
    <submittedName>
        <fullName evidence="1">Carboxypeptidase-like regulatory domain-containing protein</fullName>
    </submittedName>
</protein>
<keyword evidence="2" id="KW-1185">Reference proteome</keyword>
<gene>
    <name evidence="1" type="ORF">JI747_020130</name>
</gene>
<name>A0ABS8A6S6_9FLAO</name>
<organism evidence="1 2">
    <name type="scientific">Chryseobacterium tagetis</name>
    <dbReference type="NCBI Taxonomy" id="2801334"/>
    <lineage>
        <taxon>Bacteria</taxon>
        <taxon>Pseudomonadati</taxon>
        <taxon>Bacteroidota</taxon>
        <taxon>Flavobacteriia</taxon>
        <taxon>Flavobacteriales</taxon>
        <taxon>Weeksellaceae</taxon>
        <taxon>Chryseobacterium group</taxon>
        <taxon>Chryseobacterium</taxon>
    </lineage>
</organism>
<reference evidence="1 2" key="1">
    <citation type="submission" date="2021-09" db="EMBL/GenBank/DDBJ databases">
        <title>Genome sequencing and assembly of Chryseobacterium sp. RG1.</title>
        <authorList>
            <person name="Chhetri G."/>
        </authorList>
    </citation>
    <scope>NUCLEOTIDE SEQUENCE [LARGE SCALE GENOMIC DNA]</scope>
    <source>
        <strain evidence="1 2">RG1</strain>
    </source>
</reference>
<proteinExistence type="predicted"/>